<dbReference type="RefSeq" id="WP_184793038.1">
    <property type="nucleotide sequence ID" value="NZ_BONT01000080.1"/>
</dbReference>
<dbReference type="Proteomes" id="UP000548476">
    <property type="component" value="Unassembled WGS sequence"/>
</dbReference>
<sequence>MNDIPRDASRSDSRPPLAPALLEEVSVLLSEIAYDRIHTDIRPEGTDIDPGWLRDAAAEQYGLLGAALEERDSRA</sequence>
<accession>A0A841G2G2</accession>
<comment type="caution">
    <text evidence="1">The sequence shown here is derived from an EMBL/GenBank/DDBJ whole genome shotgun (WGS) entry which is preliminary data.</text>
</comment>
<gene>
    <name evidence="1" type="ORF">HNR73_007861</name>
</gene>
<dbReference type="AlphaFoldDB" id="A0A841G2G2"/>
<dbReference type="EMBL" id="JACHGT010000028">
    <property type="protein sequence ID" value="MBB6039962.1"/>
    <property type="molecule type" value="Genomic_DNA"/>
</dbReference>
<evidence type="ECO:0000313" key="1">
    <source>
        <dbReference type="EMBL" id="MBB6039962.1"/>
    </source>
</evidence>
<reference evidence="1 2" key="1">
    <citation type="submission" date="2020-08" db="EMBL/GenBank/DDBJ databases">
        <title>Genomic Encyclopedia of Type Strains, Phase IV (KMG-IV): sequencing the most valuable type-strain genomes for metagenomic binning, comparative biology and taxonomic classification.</title>
        <authorList>
            <person name="Goeker M."/>
        </authorList>
    </citation>
    <scope>NUCLEOTIDE SEQUENCE [LARGE SCALE GENOMIC DNA]</scope>
    <source>
        <strain evidence="1 2">YIM 65646</strain>
    </source>
</reference>
<protein>
    <submittedName>
        <fullName evidence="1">Uncharacterized protein</fullName>
    </submittedName>
</protein>
<organism evidence="1 2">
    <name type="scientific">Phytomonospora endophytica</name>
    <dbReference type="NCBI Taxonomy" id="714109"/>
    <lineage>
        <taxon>Bacteria</taxon>
        <taxon>Bacillati</taxon>
        <taxon>Actinomycetota</taxon>
        <taxon>Actinomycetes</taxon>
        <taxon>Micromonosporales</taxon>
        <taxon>Micromonosporaceae</taxon>
        <taxon>Phytomonospora</taxon>
    </lineage>
</organism>
<keyword evidence="2" id="KW-1185">Reference proteome</keyword>
<proteinExistence type="predicted"/>
<name>A0A841G2G2_9ACTN</name>
<evidence type="ECO:0000313" key="2">
    <source>
        <dbReference type="Proteomes" id="UP000548476"/>
    </source>
</evidence>